<dbReference type="EMBL" id="JACXAI010000019">
    <property type="protein sequence ID" value="MBD1381537.1"/>
    <property type="molecule type" value="Genomic_DNA"/>
</dbReference>
<dbReference type="AlphaFoldDB" id="A0A926NP75"/>
<keyword evidence="1" id="KW-0472">Membrane</keyword>
<dbReference type="InterPro" id="IPR006938">
    <property type="entry name" value="DUF624"/>
</dbReference>
<comment type="caution">
    <text evidence="2">The sequence shown here is derived from an EMBL/GenBank/DDBJ whole genome shotgun (WGS) entry which is preliminary data.</text>
</comment>
<evidence type="ECO:0000256" key="1">
    <source>
        <dbReference type="SAM" id="Phobius"/>
    </source>
</evidence>
<reference evidence="2" key="1">
    <citation type="submission" date="2020-09" db="EMBL/GenBank/DDBJ databases">
        <title>A novel bacterium of genus Bacillus, isolated from South China Sea.</title>
        <authorList>
            <person name="Huang H."/>
            <person name="Mo K."/>
            <person name="Hu Y."/>
        </authorList>
    </citation>
    <scope>NUCLEOTIDE SEQUENCE</scope>
    <source>
        <strain evidence="2">IB182487</strain>
    </source>
</reference>
<proteinExistence type="predicted"/>
<gene>
    <name evidence="2" type="ORF">IC621_14960</name>
</gene>
<keyword evidence="3" id="KW-1185">Reference proteome</keyword>
<organism evidence="2 3">
    <name type="scientific">Metabacillus arenae</name>
    <dbReference type="NCBI Taxonomy" id="2771434"/>
    <lineage>
        <taxon>Bacteria</taxon>
        <taxon>Bacillati</taxon>
        <taxon>Bacillota</taxon>
        <taxon>Bacilli</taxon>
        <taxon>Bacillales</taxon>
        <taxon>Bacillaceae</taxon>
        <taxon>Metabacillus</taxon>
    </lineage>
</organism>
<accession>A0A926NP75</accession>
<keyword evidence="1" id="KW-1133">Transmembrane helix</keyword>
<evidence type="ECO:0000313" key="3">
    <source>
        <dbReference type="Proteomes" id="UP000626844"/>
    </source>
</evidence>
<feature type="transmembrane region" description="Helical" evidence="1">
    <location>
        <begin position="151"/>
        <end position="173"/>
    </location>
</feature>
<name>A0A926NP75_9BACI</name>
<feature type="transmembrane region" description="Helical" evidence="1">
    <location>
        <begin position="77"/>
        <end position="99"/>
    </location>
</feature>
<feature type="transmembrane region" description="Helical" evidence="1">
    <location>
        <begin position="105"/>
        <end position="130"/>
    </location>
</feature>
<keyword evidence="1" id="KW-0812">Transmembrane</keyword>
<dbReference type="Proteomes" id="UP000626844">
    <property type="component" value="Unassembled WGS sequence"/>
</dbReference>
<feature type="transmembrane region" description="Helical" evidence="1">
    <location>
        <begin position="179"/>
        <end position="198"/>
    </location>
</feature>
<dbReference type="RefSeq" id="WP_191159128.1">
    <property type="nucleotide sequence ID" value="NZ_JACXAI010000019.1"/>
</dbReference>
<evidence type="ECO:0000313" key="2">
    <source>
        <dbReference type="EMBL" id="MBD1381537.1"/>
    </source>
</evidence>
<dbReference type="Pfam" id="PF04854">
    <property type="entry name" value="DUF624"/>
    <property type="match status" value="1"/>
</dbReference>
<protein>
    <submittedName>
        <fullName evidence="2">YesL family protein</fullName>
    </submittedName>
</protein>
<sequence>MSQLFHLDGPLFKFLSSAVDLVILNFLFFLFCIPILTMGASMTALYSVLMKMVRDEEKDIVKSFLLSFKKNFTQSTIVWFIMSAAGFFLFANLIFLGNLSGVPKIFFASMLLIFGCVYLCILLFIFPYMARYEDTIKKSLLNSLLVGLSNFPYLLVLIILTVVPVIFVFSSSIGLLTGLYFGTFGGFALLAFLNSYLFRKAFSKYEVSI</sequence>
<feature type="transmembrane region" description="Helical" evidence="1">
    <location>
        <begin position="22"/>
        <end position="49"/>
    </location>
</feature>